<proteinExistence type="predicted"/>
<keyword evidence="1" id="KW-0472">Membrane</keyword>
<dbReference type="RefSeq" id="WP_147891140.1">
    <property type="nucleotide sequence ID" value="NZ_VRTS01000003.1"/>
</dbReference>
<organism evidence="2 3">
    <name type="scientific">Alkalisalibacterium limincola</name>
    <dbReference type="NCBI Taxonomy" id="2699169"/>
    <lineage>
        <taxon>Bacteria</taxon>
        <taxon>Pseudomonadati</taxon>
        <taxon>Pseudomonadota</taxon>
        <taxon>Gammaproteobacteria</taxon>
        <taxon>Lysobacterales</taxon>
        <taxon>Lysobacteraceae</taxon>
        <taxon>Alkalisalibacterium</taxon>
    </lineage>
</organism>
<comment type="caution">
    <text evidence="2">The sequence shown here is derived from an EMBL/GenBank/DDBJ whole genome shotgun (WGS) entry which is preliminary data.</text>
</comment>
<keyword evidence="1" id="KW-1133">Transmembrane helix</keyword>
<evidence type="ECO:0000313" key="3">
    <source>
        <dbReference type="Proteomes" id="UP000321248"/>
    </source>
</evidence>
<feature type="transmembrane region" description="Helical" evidence="1">
    <location>
        <begin position="33"/>
        <end position="54"/>
    </location>
</feature>
<evidence type="ECO:0000313" key="2">
    <source>
        <dbReference type="EMBL" id="TXK64328.1"/>
    </source>
</evidence>
<dbReference type="InterPro" id="IPR011990">
    <property type="entry name" value="TPR-like_helical_dom_sf"/>
</dbReference>
<keyword evidence="1" id="KW-0812">Transmembrane</keyword>
<gene>
    <name evidence="2" type="ORF">FU658_05340</name>
</gene>
<dbReference type="SUPFAM" id="SSF48452">
    <property type="entry name" value="TPR-like"/>
    <property type="match status" value="1"/>
</dbReference>
<evidence type="ECO:0000256" key="1">
    <source>
        <dbReference type="SAM" id="Phobius"/>
    </source>
</evidence>
<feature type="transmembrane region" description="Helical" evidence="1">
    <location>
        <begin position="90"/>
        <end position="108"/>
    </location>
</feature>
<reference evidence="2 3" key="1">
    <citation type="submission" date="2019-08" db="EMBL/GenBank/DDBJ databases">
        <authorList>
            <person name="Karlyshev A.V."/>
        </authorList>
    </citation>
    <scope>NUCLEOTIDE SEQUENCE [LARGE SCALE GENOMIC DNA]</scope>
    <source>
        <strain evidence="2 3">Alg18-2.2</strain>
    </source>
</reference>
<protein>
    <submittedName>
        <fullName evidence="2">Tetratricopeptide repeat protein</fullName>
    </submittedName>
</protein>
<keyword evidence="3" id="KW-1185">Reference proteome</keyword>
<dbReference type="Proteomes" id="UP000321248">
    <property type="component" value="Unassembled WGS sequence"/>
</dbReference>
<dbReference type="AlphaFoldDB" id="A0A5C8KW60"/>
<sequence length="375" mass="41766">MDGRGQAEHRLWGVDHAGRPPAHAWPSLVLSKLPLALVVLLLVGGIALAVRLPVSSRARSALAMVLVMAAGYALALLLSKGTYAGIRHALPVLMAMLLLAAVGLSMLWRADGRARVPGMALAVGAWALAVATTLGEPRLYEFHNTLAGGHVDAWRNFRNESVDLGQRIREVARFHDEVVVGSGQPLYLFYRVGEPATRHYLPGERKLVDSIHDEHAFGEWEGWFVFPMPYTEPEPRSDWDPAEIFANLELVQRFGHVGVWQGRLNHPRMWAGSMSARVWEYIYQQGGDDWGLVARRLDQVLALNPHAYFAAFELGNARLRLGEREAAVAAYRRVLEQDRFPMDPDFVARLSAHVQIIEQSSDLAHVSPMRSPFLE</sequence>
<dbReference type="OrthoDB" id="180217at2"/>
<dbReference type="EMBL" id="VRTS01000003">
    <property type="protein sequence ID" value="TXK64328.1"/>
    <property type="molecule type" value="Genomic_DNA"/>
</dbReference>
<name>A0A5C8KW60_9GAMM</name>
<accession>A0A5C8KW60</accession>
<feature type="transmembrane region" description="Helical" evidence="1">
    <location>
        <begin position="60"/>
        <end position="78"/>
    </location>
</feature>
<dbReference type="Gene3D" id="1.25.40.10">
    <property type="entry name" value="Tetratricopeptide repeat domain"/>
    <property type="match status" value="1"/>
</dbReference>